<evidence type="ECO:0000259" key="2">
    <source>
        <dbReference type="Pfam" id="PF12776"/>
    </source>
</evidence>
<accession>A0A0F7SX56</accession>
<feature type="compositionally biased region" description="Polar residues" evidence="1">
    <location>
        <begin position="339"/>
        <end position="353"/>
    </location>
</feature>
<dbReference type="AlphaFoldDB" id="A0A0F7SX56"/>
<dbReference type="InterPro" id="IPR024752">
    <property type="entry name" value="Myb/SANT-like_dom"/>
</dbReference>
<feature type="region of interest" description="Disordered" evidence="1">
    <location>
        <begin position="449"/>
        <end position="469"/>
    </location>
</feature>
<dbReference type="Pfam" id="PF12776">
    <property type="entry name" value="Myb_DNA-bind_3"/>
    <property type="match status" value="1"/>
</dbReference>
<feature type="region of interest" description="Disordered" evidence="1">
    <location>
        <begin position="214"/>
        <end position="241"/>
    </location>
</feature>
<feature type="compositionally biased region" description="Acidic residues" evidence="1">
    <location>
        <begin position="452"/>
        <end position="461"/>
    </location>
</feature>
<feature type="region of interest" description="Disordered" evidence="1">
    <location>
        <begin position="321"/>
        <end position="368"/>
    </location>
</feature>
<evidence type="ECO:0000313" key="3">
    <source>
        <dbReference type="EMBL" id="CED85210.1"/>
    </source>
</evidence>
<feature type="compositionally biased region" description="Low complexity" evidence="1">
    <location>
        <begin position="13"/>
        <end position="43"/>
    </location>
</feature>
<proteinExistence type="predicted"/>
<name>A0A0F7SX56_PHARH</name>
<feature type="domain" description="Myb/SANT-like" evidence="2">
    <location>
        <begin position="81"/>
        <end position="179"/>
    </location>
</feature>
<feature type="region of interest" description="Disordered" evidence="1">
    <location>
        <begin position="268"/>
        <end position="297"/>
    </location>
</feature>
<dbReference type="EMBL" id="LN483332">
    <property type="protein sequence ID" value="CED85210.1"/>
    <property type="molecule type" value="Genomic_DNA"/>
</dbReference>
<feature type="region of interest" description="Disordered" evidence="1">
    <location>
        <begin position="1"/>
        <end position="81"/>
    </location>
</feature>
<organism evidence="3">
    <name type="scientific">Phaffia rhodozyma</name>
    <name type="common">Yeast</name>
    <name type="synonym">Xanthophyllomyces dendrorhous</name>
    <dbReference type="NCBI Taxonomy" id="264483"/>
    <lineage>
        <taxon>Eukaryota</taxon>
        <taxon>Fungi</taxon>
        <taxon>Dikarya</taxon>
        <taxon>Basidiomycota</taxon>
        <taxon>Agaricomycotina</taxon>
        <taxon>Tremellomycetes</taxon>
        <taxon>Cystofilobasidiales</taxon>
        <taxon>Mrakiaceae</taxon>
        <taxon>Phaffia</taxon>
    </lineage>
</organism>
<reference evidence="3" key="1">
    <citation type="submission" date="2014-08" db="EMBL/GenBank/DDBJ databases">
        <authorList>
            <person name="Sharma Rahul"/>
            <person name="Thines Marco"/>
        </authorList>
    </citation>
    <scope>NUCLEOTIDE SEQUENCE</scope>
</reference>
<feature type="compositionally biased region" description="Polar residues" evidence="1">
    <location>
        <begin position="268"/>
        <end position="284"/>
    </location>
</feature>
<feature type="compositionally biased region" description="Polar residues" evidence="1">
    <location>
        <begin position="215"/>
        <end position="241"/>
    </location>
</feature>
<dbReference type="PANTHER" id="PTHR46929:SF3">
    <property type="entry name" value="MYB_SANT-LIKE DOMAIN-CONTAINING PROTEIN"/>
    <property type="match status" value="1"/>
</dbReference>
<protein>
    <submittedName>
        <fullName evidence="3">Myb/SANT-like domain</fullName>
    </submittedName>
</protein>
<evidence type="ECO:0000256" key="1">
    <source>
        <dbReference type="SAM" id="MobiDB-lite"/>
    </source>
</evidence>
<feature type="compositionally biased region" description="Low complexity" evidence="1">
    <location>
        <begin position="323"/>
        <end position="338"/>
    </location>
</feature>
<sequence>MEQQSSIGHPSLQHQQHQQQQQQQQQQTHLAYLSNQSQLLPQQPTVPLEPRSSPQSRHRQHVQQQQQHQALDTKKRAPPCRWLPADDAVMTRVLLQEKRAGNETEHGFLPSSWNKVVEALQSITSQGQPKTVGPCKDRYKLMIRTIYLPFKELRSNEEFEWNEDEQRFTAPDTATWDRYIETHPHAVKFKTTGFPLFAEFEELVGHKRPIAGLTGVQSPHLASSHTRQSQSQPQTLAGEQGQSDMDITYDLMEDPATYLYSHSTALNPTTTINNLKRPSSSDLASSDKRPRLLTPVSVKDEPTIRQLVGLIHRLSESVDTLSRRLSSQQHHQQQQRQSTNNSTPIEESSSFNSTPPPVPIPTDGPTMTKMRATNIIDKASILPPDIKLRVLLRLVWDESLAQVVCGLSENGGLRDEFLREIGEEERAVGEPGDVRGVDVDVLTEGPSRVAVEEGEEEEVEVERDSVQNI</sequence>
<dbReference type="PANTHER" id="PTHR46929">
    <property type="entry name" value="EXPRESSED PROTEIN"/>
    <property type="match status" value="1"/>
</dbReference>